<keyword evidence="3" id="KW-1185">Reference proteome</keyword>
<evidence type="ECO:0000256" key="1">
    <source>
        <dbReference type="SAM" id="Coils"/>
    </source>
</evidence>
<sequence>MAKAFEIHSHERNLLLRSLLSTNCSSSSSSSSSSCIGSRNTVLVKTSSNWKTLCEQLRCRGRHYCFLNNGRKQDQARKALESALGEKKIEFERWNKEIEKREEKGIGGTSGHGGWFGGGRWFGWFGGEHFWEESRQASLAIIGIISLYLLVAKGNVMFAVASNSLLFCLRGVRNLLSFQLASLNKQPASGSHQVAVEKNQSQLSAKQRVVRKWGMD</sequence>
<comment type="caution">
    <text evidence="2">The sequence shown here is derived from an EMBL/GenBank/DDBJ whole genome shotgun (WGS) entry which is preliminary data.</text>
</comment>
<feature type="coiled-coil region" evidence="1">
    <location>
        <begin position="77"/>
        <end position="104"/>
    </location>
</feature>
<keyword evidence="1" id="KW-0175">Coiled coil</keyword>
<gene>
    <name evidence="2" type="ORF">HPP92_000005</name>
</gene>
<reference evidence="2 3" key="1">
    <citation type="journal article" date="2020" name="Nat. Food">
        <title>A phased Vanilla planifolia genome enables genetic improvement of flavour and production.</title>
        <authorList>
            <person name="Hasing T."/>
            <person name="Tang H."/>
            <person name="Brym M."/>
            <person name="Khazi F."/>
            <person name="Huang T."/>
            <person name="Chambers A.H."/>
        </authorList>
    </citation>
    <scope>NUCLEOTIDE SEQUENCE [LARGE SCALE GENOMIC DNA]</scope>
    <source>
        <tissue evidence="2">Leaf</tissue>
    </source>
</reference>
<accession>A0A835RTN5</accession>
<dbReference type="PROSITE" id="PS51257">
    <property type="entry name" value="PROKAR_LIPOPROTEIN"/>
    <property type="match status" value="1"/>
</dbReference>
<proteinExistence type="predicted"/>
<dbReference type="PANTHER" id="PTHR36393">
    <property type="entry name" value="SULFATE ADENYLYLTRANSFERASE SUBUNIT"/>
    <property type="match status" value="1"/>
</dbReference>
<organism evidence="2 3">
    <name type="scientific">Vanilla planifolia</name>
    <name type="common">Vanilla</name>
    <dbReference type="NCBI Taxonomy" id="51239"/>
    <lineage>
        <taxon>Eukaryota</taxon>
        <taxon>Viridiplantae</taxon>
        <taxon>Streptophyta</taxon>
        <taxon>Embryophyta</taxon>
        <taxon>Tracheophyta</taxon>
        <taxon>Spermatophyta</taxon>
        <taxon>Magnoliopsida</taxon>
        <taxon>Liliopsida</taxon>
        <taxon>Asparagales</taxon>
        <taxon>Orchidaceae</taxon>
        <taxon>Vanilloideae</taxon>
        <taxon>Vanilleae</taxon>
        <taxon>Vanilla</taxon>
    </lineage>
</organism>
<dbReference type="PANTHER" id="PTHR36393:SF1">
    <property type="entry name" value="SULFATE ADENYLYLTRANSFERASE SUBUNIT"/>
    <property type="match status" value="1"/>
</dbReference>
<evidence type="ECO:0000313" key="2">
    <source>
        <dbReference type="EMBL" id="KAG0495314.1"/>
    </source>
</evidence>
<dbReference type="Proteomes" id="UP000636800">
    <property type="component" value="Chromosome 1"/>
</dbReference>
<dbReference type="OrthoDB" id="5390672at2759"/>
<name>A0A835RTN5_VANPL</name>
<dbReference type="AlphaFoldDB" id="A0A835RTN5"/>
<evidence type="ECO:0000313" key="3">
    <source>
        <dbReference type="Proteomes" id="UP000636800"/>
    </source>
</evidence>
<dbReference type="EMBL" id="JADCNL010000001">
    <property type="protein sequence ID" value="KAG0495314.1"/>
    <property type="molecule type" value="Genomic_DNA"/>
</dbReference>
<protein>
    <submittedName>
        <fullName evidence="2">Uncharacterized protein</fullName>
    </submittedName>
</protein>